<dbReference type="OrthoDB" id="2403182at2759"/>
<dbReference type="Pfam" id="PF00225">
    <property type="entry name" value="Kinesin"/>
    <property type="match status" value="1"/>
</dbReference>
<organism evidence="15 16">
    <name type="scientific">Microcaecilia unicolor</name>
    <dbReference type="NCBI Taxonomy" id="1415580"/>
    <lineage>
        <taxon>Eukaryota</taxon>
        <taxon>Metazoa</taxon>
        <taxon>Chordata</taxon>
        <taxon>Craniata</taxon>
        <taxon>Vertebrata</taxon>
        <taxon>Euteleostomi</taxon>
        <taxon>Amphibia</taxon>
        <taxon>Gymnophiona</taxon>
        <taxon>Siphonopidae</taxon>
        <taxon>Microcaecilia</taxon>
    </lineage>
</organism>
<dbReference type="PROSITE" id="PS00411">
    <property type="entry name" value="KINESIN_MOTOR_1"/>
    <property type="match status" value="1"/>
</dbReference>
<keyword evidence="7 12" id="KW-0175">Coiled coil</keyword>
<gene>
    <name evidence="16 17" type="primary">LOC115460366</name>
</gene>
<keyword evidence="4 11" id="KW-0493">Microtubule</keyword>
<dbReference type="GO" id="GO:0005634">
    <property type="term" value="C:nucleus"/>
    <property type="evidence" value="ECO:0007669"/>
    <property type="project" value="TreeGrafter"/>
</dbReference>
<evidence type="ECO:0000256" key="10">
    <source>
        <dbReference type="PROSITE-ProRule" id="PRU00283"/>
    </source>
</evidence>
<name>A0A6P7X741_9AMPH</name>
<evidence type="ECO:0000256" key="13">
    <source>
        <dbReference type="SAM" id="MobiDB-lite"/>
    </source>
</evidence>
<dbReference type="Proteomes" id="UP000515156">
    <property type="component" value="Chromosome 1"/>
</dbReference>
<keyword evidence="2" id="KW-0963">Cytoplasm</keyword>
<dbReference type="InterPro" id="IPR001752">
    <property type="entry name" value="Kinesin_motor_dom"/>
</dbReference>
<feature type="coiled-coil region" evidence="12">
    <location>
        <begin position="532"/>
        <end position="559"/>
    </location>
</feature>
<dbReference type="RefSeq" id="XP_030046009.1">
    <property type="nucleotide sequence ID" value="XM_030190149.1"/>
</dbReference>
<dbReference type="SUPFAM" id="SSF52540">
    <property type="entry name" value="P-loop containing nucleoside triphosphate hydrolases"/>
    <property type="match status" value="1"/>
</dbReference>
<dbReference type="PRINTS" id="PR00380">
    <property type="entry name" value="KINESINHEAVY"/>
</dbReference>
<dbReference type="InterPro" id="IPR027417">
    <property type="entry name" value="P-loop_NTPase"/>
</dbReference>
<keyword evidence="3" id="KW-0597">Phosphoprotein</keyword>
<dbReference type="InterPro" id="IPR036961">
    <property type="entry name" value="Kinesin_motor_dom_sf"/>
</dbReference>
<dbReference type="KEGG" id="muo:115460366"/>
<proteinExistence type="inferred from homology"/>
<reference evidence="16 17" key="1">
    <citation type="submission" date="2025-04" db="UniProtKB">
        <authorList>
            <consortium name="RefSeq"/>
        </authorList>
    </citation>
    <scope>IDENTIFICATION</scope>
</reference>
<dbReference type="GeneID" id="115460366"/>
<dbReference type="AlphaFoldDB" id="A0A6P7X741"/>
<evidence type="ECO:0000313" key="16">
    <source>
        <dbReference type="RefSeq" id="XP_030046009.1"/>
    </source>
</evidence>
<evidence type="ECO:0000256" key="12">
    <source>
        <dbReference type="SAM" id="Coils"/>
    </source>
</evidence>
<accession>A0A6P7X741</accession>
<evidence type="ECO:0000256" key="2">
    <source>
        <dbReference type="ARBA" id="ARBA00022490"/>
    </source>
</evidence>
<keyword evidence="5 10" id="KW-0547">Nucleotide-binding</keyword>
<evidence type="ECO:0000256" key="3">
    <source>
        <dbReference type="ARBA" id="ARBA00022553"/>
    </source>
</evidence>
<dbReference type="GO" id="GO:0008574">
    <property type="term" value="F:plus-end-directed microtubule motor activity"/>
    <property type="evidence" value="ECO:0007669"/>
    <property type="project" value="TreeGrafter"/>
</dbReference>
<dbReference type="GO" id="GO:0005876">
    <property type="term" value="C:spindle microtubule"/>
    <property type="evidence" value="ECO:0007669"/>
    <property type="project" value="TreeGrafter"/>
</dbReference>
<comment type="similarity">
    <text evidence="10 11">Belongs to the TRAFAC class myosin-kinesin ATPase superfamily. Kinesin family.</text>
</comment>
<comment type="subcellular location">
    <subcellularLocation>
        <location evidence="1">Cytoplasm</location>
        <location evidence="1">Cytoskeleton</location>
        <location evidence="1">Spindle</location>
    </subcellularLocation>
</comment>
<dbReference type="GO" id="GO:0007018">
    <property type="term" value="P:microtubule-based movement"/>
    <property type="evidence" value="ECO:0007669"/>
    <property type="project" value="InterPro"/>
</dbReference>
<dbReference type="GO" id="GO:0072686">
    <property type="term" value="C:mitotic spindle"/>
    <property type="evidence" value="ECO:0007669"/>
    <property type="project" value="TreeGrafter"/>
</dbReference>
<feature type="coiled-coil region" evidence="12">
    <location>
        <begin position="677"/>
        <end position="718"/>
    </location>
</feature>
<dbReference type="GO" id="GO:0090307">
    <property type="term" value="P:mitotic spindle assembly"/>
    <property type="evidence" value="ECO:0007669"/>
    <property type="project" value="TreeGrafter"/>
</dbReference>
<protein>
    <recommendedName>
        <fullName evidence="11">Kinesin-like protein</fullName>
    </recommendedName>
</protein>
<evidence type="ECO:0000313" key="15">
    <source>
        <dbReference type="Proteomes" id="UP000515156"/>
    </source>
</evidence>
<evidence type="ECO:0000256" key="1">
    <source>
        <dbReference type="ARBA" id="ARBA00004186"/>
    </source>
</evidence>
<keyword evidence="9" id="KW-0206">Cytoskeleton</keyword>
<feature type="binding site" evidence="10">
    <location>
        <begin position="144"/>
        <end position="151"/>
    </location>
    <ligand>
        <name>ATP</name>
        <dbReference type="ChEBI" id="CHEBI:30616"/>
    </ligand>
</feature>
<evidence type="ECO:0000256" key="7">
    <source>
        <dbReference type="ARBA" id="ARBA00023054"/>
    </source>
</evidence>
<evidence type="ECO:0000256" key="6">
    <source>
        <dbReference type="ARBA" id="ARBA00022840"/>
    </source>
</evidence>
<evidence type="ECO:0000256" key="9">
    <source>
        <dbReference type="ARBA" id="ARBA00023212"/>
    </source>
</evidence>
<keyword evidence="6 10" id="KW-0067">ATP-binding</keyword>
<dbReference type="SMART" id="SM00129">
    <property type="entry name" value="KISc"/>
    <property type="match status" value="1"/>
</dbReference>
<dbReference type="GO" id="GO:0051231">
    <property type="term" value="P:spindle elongation"/>
    <property type="evidence" value="ECO:0007669"/>
    <property type="project" value="TreeGrafter"/>
</dbReference>
<dbReference type="GO" id="GO:0008017">
    <property type="term" value="F:microtubule binding"/>
    <property type="evidence" value="ECO:0007669"/>
    <property type="project" value="InterPro"/>
</dbReference>
<keyword evidence="8 10" id="KW-0505">Motor protein</keyword>
<dbReference type="RefSeq" id="XP_030046010.1">
    <property type="nucleotide sequence ID" value="XM_030190150.1"/>
</dbReference>
<evidence type="ECO:0000313" key="17">
    <source>
        <dbReference type="RefSeq" id="XP_030046010.1"/>
    </source>
</evidence>
<evidence type="ECO:0000259" key="14">
    <source>
        <dbReference type="PROSITE" id="PS50067"/>
    </source>
</evidence>
<dbReference type="PROSITE" id="PS50067">
    <property type="entry name" value="KINESIN_MOTOR_2"/>
    <property type="match status" value="1"/>
</dbReference>
<evidence type="ECO:0000256" key="5">
    <source>
        <dbReference type="ARBA" id="ARBA00022741"/>
    </source>
</evidence>
<feature type="domain" description="Kinesin motor" evidence="14">
    <location>
        <begin position="48"/>
        <end position="480"/>
    </location>
</feature>
<evidence type="ECO:0000256" key="4">
    <source>
        <dbReference type="ARBA" id="ARBA00022701"/>
    </source>
</evidence>
<dbReference type="CDD" id="cd01368">
    <property type="entry name" value="KISc_KIF23_like"/>
    <property type="match status" value="1"/>
</dbReference>
<dbReference type="GO" id="GO:0005524">
    <property type="term" value="F:ATP binding"/>
    <property type="evidence" value="ECO:0007669"/>
    <property type="project" value="UniProtKB-UniRule"/>
</dbReference>
<evidence type="ECO:0000256" key="8">
    <source>
        <dbReference type="ARBA" id="ARBA00023175"/>
    </source>
</evidence>
<feature type="region of interest" description="Disordered" evidence="13">
    <location>
        <begin position="782"/>
        <end position="819"/>
    </location>
</feature>
<evidence type="ECO:0000256" key="11">
    <source>
        <dbReference type="RuleBase" id="RU000394"/>
    </source>
</evidence>
<dbReference type="InterPro" id="IPR047149">
    <property type="entry name" value="KIF11-like"/>
</dbReference>
<dbReference type="PANTHER" id="PTHR47970:SF29">
    <property type="entry name" value="KINESIN FAMILY MEMBER 20B"/>
    <property type="match status" value="1"/>
</dbReference>
<keyword evidence="15" id="KW-1185">Reference proteome</keyword>
<dbReference type="InterPro" id="IPR019821">
    <property type="entry name" value="Kinesin_motor_CS"/>
</dbReference>
<dbReference type="Gene3D" id="3.40.850.10">
    <property type="entry name" value="Kinesin motor domain"/>
    <property type="match status" value="1"/>
</dbReference>
<sequence length="819" mass="92165">MASCGLEAGAVFESTSCSLLSGRLTLADMLPELSPVLPTSEGEQVSESLKVYLRVRPFSKAELASNESQGCVTIESSEIVALQAPKDSAALKNSEKGIGQSMHKFTFTQIFGSETTQNEFFDGTIKDLLTAFIDGQNALVFTYGVTNAGKTYTIQGSSKDAGILPRSLDLIFNHINGRLYLKNDLKPHLSNDIMKMDFGQVEHEEAIKSALLSTLKEETDHNVKASTNQSSLKDISCLVCPNNVSLVCVAADMQDCEDKMNKDQEVQFSVWMSFFEIYNEYVYDLLKTFPSSKCPKRPALRVYDDQTGNSYVRDLRWMCVNSTEEASKILKIGNKNRSLAFTKMNHQSSRSHSIFSIRLLRVSVEDEPCVLGVSELSLCDLAGSERCNRTQTVGDRLKEAGNINNSLLILGKCIAALKQTQNTKGKHVYIPFRESKLTRLFQPFFCGKGKACMIVNINQCASTYDETLNVMKFSAVAKQVVQTIQPKAFEFWTPKVIGKDGKAINFDANVSIEELLSEENLLEDEDEMDVTTMSHEDALKEVENLRKKLSAERQSKLVQELQIRKEMGEAMFQQMLELEETWSKLCEDEREKSELLLEKRFEMYRNAIKQHAYHCAMEEVEDNYVPVEDFLAEQEKVKERDQRILELEMTLTLQKQSSEARSDLHITEERTSTELKNQKIDGAVEELQKQCREKEELIKSLQAQIKSIKDESDQAISKTNEENTALKQLIILKDQEIQGLQGCVGHIGELQAMVSELQGKQNESGKCSSLVDVKQPKSKRGLFSNFKSTVTRSPKSLKGQGKSEEASTPSRKQSLLRKM</sequence>
<feature type="compositionally biased region" description="Polar residues" evidence="13">
    <location>
        <begin position="785"/>
        <end position="794"/>
    </location>
</feature>
<dbReference type="PANTHER" id="PTHR47970">
    <property type="entry name" value="KINESIN-LIKE PROTEIN KIF11"/>
    <property type="match status" value="1"/>
</dbReference>